<dbReference type="RefSeq" id="WP_260991429.1">
    <property type="nucleotide sequence ID" value="NZ_JAODWD010000001.1"/>
</dbReference>
<sequence>MFALEPIHEWVDVPGQLIAWEPSRSTLAKVAEAPVSDVPPSYQQAQHVRAYREHATRGTEMARLTIPAWNIAGRCDIRAMTYVINAYLRRHDTYRSRFELTDDGQVVRRTLGSPKDIKMVATDLGEKSASEWRAHILRTPGPLQWDCFRFGVIQRADHFTFFMTVDHVHVDAMFMGLAFVELHMMYAALVNGGAPIPLPEAGSYDDYCVRQRAFTSALTADSPQVRRWTTFAQRNNGSLPQFPLPLGDPSVPCEGDLLTIDLMDDETSNHFESACTGAGVRFIGGVFAAAALAEHQLTGVDTYHVITPTSTRSTHAEMMTTGWFTGTVPITVPVTATSFADTARAAQHSFDSGIELAHVPFDRVLELAPPEWGLRAPGFGVPMISYLDATLAPLSPAVIAEWNGLNGKIYSELGAAHQVGMWINRFGNGTSVTVAFPNNPIARESVTRYIEAMKAVFVRVAEGREEMAPASDDLIALDLKSA</sequence>
<reference evidence="3" key="1">
    <citation type="submission" date="2023-07" db="EMBL/GenBank/DDBJ databases">
        <authorList>
            <person name="Deng Y."/>
            <person name="Zhang Y.-Q."/>
        </authorList>
    </citation>
    <scope>NUCLEOTIDE SEQUENCE [LARGE SCALE GENOMIC DNA]</scope>
    <source>
        <strain evidence="3">CPCC 205710</strain>
    </source>
</reference>
<evidence type="ECO:0000313" key="3">
    <source>
        <dbReference type="Proteomes" id="UP001206639"/>
    </source>
</evidence>
<keyword evidence="3" id="KW-1185">Reference proteome</keyword>
<feature type="domain" description="Condensation" evidence="1">
    <location>
        <begin position="71"/>
        <end position="366"/>
    </location>
</feature>
<dbReference type="InterPro" id="IPR001242">
    <property type="entry name" value="Condensation_dom"/>
</dbReference>
<evidence type="ECO:0000313" key="2">
    <source>
        <dbReference type="EMBL" id="MCT7657374.1"/>
    </source>
</evidence>
<gene>
    <name evidence="2" type="ORF">N4S67_02930</name>
</gene>
<proteinExistence type="predicted"/>
<protein>
    <submittedName>
        <fullName evidence="2">Condensation domain-containing protein</fullName>
    </submittedName>
</protein>
<accession>A0ABT2M540</accession>
<comment type="caution">
    <text evidence="2">The sequence shown here is derived from an EMBL/GenBank/DDBJ whole genome shotgun (WGS) entry which is preliminary data.</text>
</comment>
<dbReference type="Pfam" id="PF00668">
    <property type="entry name" value="Condensation"/>
    <property type="match status" value="1"/>
</dbReference>
<dbReference type="Gene3D" id="3.30.559.30">
    <property type="entry name" value="Nonribosomal peptide synthetase, condensation domain"/>
    <property type="match status" value="1"/>
</dbReference>
<dbReference type="InterPro" id="IPR023213">
    <property type="entry name" value="CAT-like_dom_sf"/>
</dbReference>
<organism evidence="2 3">
    <name type="scientific">Mycobacterium deserti</name>
    <dbReference type="NCBI Taxonomy" id="2978347"/>
    <lineage>
        <taxon>Bacteria</taxon>
        <taxon>Bacillati</taxon>
        <taxon>Actinomycetota</taxon>
        <taxon>Actinomycetes</taxon>
        <taxon>Mycobacteriales</taxon>
        <taxon>Mycobacteriaceae</taxon>
        <taxon>Mycobacterium</taxon>
    </lineage>
</organism>
<name>A0ABT2M540_9MYCO</name>
<dbReference type="Proteomes" id="UP001206639">
    <property type="component" value="Unassembled WGS sequence"/>
</dbReference>
<dbReference type="EMBL" id="JAODWD010000001">
    <property type="protein sequence ID" value="MCT7657374.1"/>
    <property type="molecule type" value="Genomic_DNA"/>
</dbReference>
<dbReference type="Gene3D" id="3.30.559.10">
    <property type="entry name" value="Chloramphenicol acetyltransferase-like domain"/>
    <property type="match status" value="1"/>
</dbReference>
<evidence type="ECO:0000259" key="1">
    <source>
        <dbReference type="Pfam" id="PF00668"/>
    </source>
</evidence>
<dbReference type="SUPFAM" id="SSF52777">
    <property type="entry name" value="CoA-dependent acyltransferases"/>
    <property type="match status" value="2"/>
</dbReference>